<reference evidence="3 4" key="1">
    <citation type="journal article" date="2021" name="Sci. Rep.">
        <title>The distribution of antibiotic resistance genes in chicken gut microbiota commensals.</title>
        <authorList>
            <person name="Juricova H."/>
            <person name="Matiasovicova J."/>
            <person name="Kubasova T."/>
            <person name="Cejkova D."/>
            <person name="Rychlik I."/>
        </authorList>
    </citation>
    <scope>NUCLEOTIDE SEQUENCE [LARGE SCALE GENOMIC DNA]</scope>
    <source>
        <strain evidence="3 4">An772</strain>
    </source>
</reference>
<proteinExistence type="predicted"/>
<name>A0ABS2DYI5_9BACT</name>
<dbReference type="Proteomes" id="UP000766986">
    <property type="component" value="Unassembled WGS sequence"/>
</dbReference>
<feature type="domain" description="FHA" evidence="2">
    <location>
        <begin position="1"/>
        <end position="89"/>
    </location>
</feature>
<protein>
    <recommendedName>
        <fullName evidence="2">FHA domain-containing protein</fullName>
    </recommendedName>
</protein>
<feature type="region of interest" description="Disordered" evidence="1">
    <location>
        <begin position="1"/>
        <end position="28"/>
    </location>
</feature>
<dbReference type="Gene3D" id="3.40.390.10">
    <property type="entry name" value="Collagenase (Catalytic Domain)"/>
    <property type="match status" value="1"/>
</dbReference>
<accession>A0ABS2DYI5</accession>
<evidence type="ECO:0000259" key="2">
    <source>
        <dbReference type="PROSITE" id="PS50006"/>
    </source>
</evidence>
<organism evidence="3 4">
    <name type="scientific">Mediterranea massiliensis</name>
    <dbReference type="NCBI Taxonomy" id="1841865"/>
    <lineage>
        <taxon>Bacteria</taxon>
        <taxon>Pseudomonadati</taxon>
        <taxon>Bacteroidota</taxon>
        <taxon>Bacteroidia</taxon>
        <taxon>Bacteroidales</taxon>
        <taxon>Bacteroidaceae</taxon>
        <taxon>Mediterranea</taxon>
    </lineage>
</organism>
<dbReference type="InterPro" id="IPR000253">
    <property type="entry name" value="FHA_dom"/>
</dbReference>
<evidence type="ECO:0000256" key="1">
    <source>
        <dbReference type="SAM" id="MobiDB-lite"/>
    </source>
</evidence>
<dbReference type="RefSeq" id="WP_021927472.1">
    <property type="nucleotide sequence ID" value="NZ_JACLYZ010000006.1"/>
</dbReference>
<keyword evidence="4" id="KW-1185">Reference proteome</keyword>
<dbReference type="EMBL" id="JACLYZ010000006">
    <property type="protein sequence ID" value="MBM6734437.1"/>
    <property type="molecule type" value="Genomic_DNA"/>
</dbReference>
<sequence length="201" mass="22050">MGRNSSGTRGGLQPGDATFKGKISKPEPLVNMKDPAAYKATKEAISRYHAVMGVRQRSVKLADLPAGTYGVHVTVNGKSDGVYLNKAHFNQSKSAIEASHRKGYASGWSTKTNKPIAHTVTHELAHATWNQHMTGAKQKAAGKEINKLYTQWRKDKKKSGYGKYAATNVSEFWAETVTKAIHGKSDKYTTAVKNIAKKYKL</sequence>
<gene>
    <name evidence="3" type="ORF">H7U35_04230</name>
</gene>
<evidence type="ECO:0000313" key="4">
    <source>
        <dbReference type="Proteomes" id="UP000766986"/>
    </source>
</evidence>
<comment type="caution">
    <text evidence="3">The sequence shown here is derived from an EMBL/GenBank/DDBJ whole genome shotgun (WGS) entry which is preliminary data.</text>
</comment>
<dbReference type="InterPro" id="IPR024079">
    <property type="entry name" value="MetalloPept_cat_dom_sf"/>
</dbReference>
<dbReference type="SUPFAM" id="SSF55486">
    <property type="entry name" value="Metalloproteases ('zincins'), catalytic domain"/>
    <property type="match status" value="1"/>
</dbReference>
<evidence type="ECO:0000313" key="3">
    <source>
        <dbReference type="EMBL" id="MBM6734437.1"/>
    </source>
</evidence>
<dbReference type="PROSITE" id="PS50006">
    <property type="entry name" value="FHA_DOMAIN"/>
    <property type="match status" value="1"/>
</dbReference>